<dbReference type="AlphaFoldDB" id="A0A3M6WGT9"/>
<dbReference type="GO" id="GO:0005737">
    <property type="term" value="C:cytoplasm"/>
    <property type="evidence" value="ECO:0007669"/>
    <property type="project" value="TreeGrafter"/>
</dbReference>
<organism evidence="3 4">
    <name type="scientific">Hortaea werneckii</name>
    <name type="common">Black yeast</name>
    <name type="synonym">Cladosporium werneckii</name>
    <dbReference type="NCBI Taxonomy" id="91943"/>
    <lineage>
        <taxon>Eukaryota</taxon>
        <taxon>Fungi</taxon>
        <taxon>Dikarya</taxon>
        <taxon>Ascomycota</taxon>
        <taxon>Pezizomycotina</taxon>
        <taxon>Dothideomycetes</taxon>
        <taxon>Dothideomycetidae</taxon>
        <taxon>Mycosphaerellales</taxon>
        <taxon>Teratosphaeriaceae</taxon>
        <taxon>Hortaea</taxon>
    </lineage>
</organism>
<evidence type="ECO:0000313" key="4">
    <source>
        <dbReference type="Proteomes" id="UP000282582"/>
    </source>
</evidence>
<evidence type="ECO:0000256" key="1">
    <source>
        <dbReference type="SAM" id="MobiDB-lite"/>
    </source>
</evidence>
<accession>A0A3M6WGT9</accession>
<dbReference type="PANTHER" id="PTHR48100">
    <property type="entry name" value="BROAD-SPECIFICITY PHOSPHATASE YOR283W-RELATED"/>
    <property type="match status" value="1"/>
</dbReference>
<dbReference type="Gene3D" id="1.20.1110.10">
    <property type="entry name" value="Calcium-transporting ATPase, transmembrane domain"/>
    <property type="match status" value="1"/>
</dbReference>
<dbReference type="InterPro" id="IPR006068">
    <property type="entry name" value="ATPase_P-typ_cation-transptr_C"/>
</dbReference>
<dbReference type="InterPro" id="IPR023298">
    <property type="entry name" value="ATPase_P-typ_TM_dom_sf"/>
</dbReference>
<dbReference type="Gene3D" id="3.40.50.1240">
    <property type="entry name" value="Phosphoglycerate mutase-like"/>
    <property type="match status" value="1"/>
</dbReference>
<evidence type="ECO:0000313" key="3">
    <source>
        <dbReference type="EMBL" id="RMX77516.1"/>
    </source>
</evidence>
<gene>
    <name evidence="3" type="ORF">D0868_16604</name>
</gene>
<dbReference type="Proteomes" id="UP000282582">
    <property type="component" value="Unassembled WGS sequence"/>
</dbReference>
<dbReference type="GO" id="GO:0016791">
    <property type="term" value="F:phosphatase activity"/>
    <property type="evidence" value="ECO:0007669"/>
    <property type="project" value="TreeGrafter"/>
</dbReference>
<dbReference type="Pfam" id="PF00300">
    <property type="entry name" value="His_Phos_1"/>
    <property type="match status" value="1"/>
</dbReference>
<evidence type="ECO:0000259" key="2">
    <source>
        <dbReference type="Pfam" id="PF00689"/>
    </source>
</evidence>
<dbReference type="EMBL" id="QWIK01003586">
    <property type="protein sequence ID" value="RMX77516.1"/>
    <property type="molecule type" value="Genomic_DNA"/>
</dbReference>
<dbReference type="Pfam" id="PF00689">
    <property type="entry name" value="Cation_ATPase_C"/>
    <property type="match status" value="1"/>
</dbReference>
<name>A0A3M6WGT9_HORWE</name>
<dbReference type="InterPro" id="IPR013078">
    <property type="entry name" value="His_Pase_superF_clade-1"/>
</dbReference>
<protein>
    <recommendedName>
        <fullName evidence="2">Cation-transporting P-type ATPase C-terminal domain-containing protein</fullName>
    </recommendedName>
</protein>
<proteinExistence type="predicted"/>
<dbReference type="SUPFAM" id="SSF53254">
    <property type="entry name" value="Phosphoglycerate mutase-like"/>
    <property type="match status" value="1"/>
</dbReference>
<dbReference type="InterPro" id="IPR029033">
    <property type="entry name" value="His_PPase_superfam"/>
</dbReference>
<sequence>MFNALTCRSSTKSVLRGEIPVFGGKNSNRMFNYAVMGSLLGQGMVIYFPPLQRVFQTEALGVGDLVSEAVSPNGHQIHDPWLTPTGQQQCRDRCDRFQRHGEIELLLASPMRRALQTCHLTFEPVVRRGKKIVALPIAEEASDAPCDTGSEVDILQADFPDIVDFDNVKYGWWHHDQELAVDPPSLNARAAKLSRFIRDRPEKEVVLVSHGFFNHYLTGDVNDKGEQTTPWWEETELRTFSFVEGDERAMIRETDESMRRRGAKEEGPRLNRPKERGKSISV</sequence>
<feature type="domain" description="Cation-transporting P-type ATPase C-terminal" evidence="2">
    <location>
        <begin position="1"/>
        <end position="65"/>
    </location>
</feature>
<comment type="caution">
    <text evidence="3">The sequence shown here is derived from an EMBL/GenBank/DDBJ whole genome shotgun (WGS) entry which is preliminary data.</text>
</comment>
<feature type="region of interest" description="Disordered" evidence="1">
    <location>
        <begin position="252"/>
        <end position="282"/>
    </location>
</feature>
<dbReference type="InterPro" id="IPR050275">
    <property type="entry name" value="PGM_Phosphatase"/>
</dbReference>
<dbReference type="PANTHER" id="PTHR48100:SF54">
    <property type="entry name" value="PHOSPHATASE SPAC5H10.03-RELATED"/>
    <property type="match status" value="1"/>
</dbReference>
<dbReference type="SUPFAM" id="SSF81665">
    <property type="entry name" value="Calcium ATPase, transmembrane domain M"/>
    <property type="match status" value="1"/>
</dbReference>
<reference evidence="3 4" key="1">
    <citation type="journal article" date="2018" name="BMC Genomics">
        <title>Genomic evidence for intraspecific hybridization in a clonal and extremely halotolerant yeast.</title>
        <authorList>
            <person name="Gostincar C."/>
            <person name="Stajich J.E."/>
            <person name="Zupancic J."/>
            <person name="Zalar P."/>
            <person name="Gunde-Cimerman N."/>
        </authorList>
    </citation>
    <scope>NUCLEOTIDE SEQUENCE [LARGE SCALE GENOMIC DNA]</scope>
    <source>
        <strain evidence="3 4">EXF-6654</strain>
    </source>
</reference>